<evidence type="ECO:0000313" key="2">
    <source>
        <dbReference type="EMBL" id="KAK1118784.1"/>
    </source>
</evidence>
<organism evidence="2 3">
    <name type="scientific">Melipona bicolor</name>
    <dbReference type="NCBI Taxonomy" id="60889"/>
    <lineage>
        <taxon>Eukaryota</taxon>
        <taxon>Metazoa</taxon>
        <taxon>Ecdysozoa</taxon>
        <taxon>Arthropoda</taxon>
        <taxon>Hexapoda</taxon>
        <taxon>Insecta</taxon>
        <taxon>Pterygota</taxon>
        <taxon>Neoptera</taxon>
        <taxon>Endopterygota</taxon>
        <taxon>Hymenoptera</taxon>
        <taxon>Apocrita</taxon>
        <taxon>Aculeata</taxon>
        <taxon>Apoidea</taxon>
        <taxon>Anthophila</taxon>
        <taxon>Apidae</taxon>
        <taxon>Melipona</taxon>
    </lineage>
</organism>
<feature type="compositionally biased region" description="Acidic residues" evidence="1">
    <location>
        <begin position="62"/>
        <end position="71"/>
    </location>
</feature>
<evidence type="ECO:0000313" key="3">
    <source>
        <dbReference type="Proteomes" id="UP001177670"/>
    </source>
</evidence>
<proteinExistence type="predicted"/>
<dbReference type="AlphaFoldDB" id="A0AA40FGU6"/>
<name>A0AA40FGU6_9HYME</name>
<dbReference type="Proteomes" id="UP001177670">
    <property type="component" value="Unassembled WGS sequence"/>
</dbReference>
<gene>
    <name evidence="2" type="ORF">K0M31_014784</name>
</gene>
<sequence>MYTLRATRGPKGGEALSSRRRVASCLQLTLGRPRIGEEEEDRCSRVLAAEDSRESDGKEIEEGGEPTDREDEAIRRNNLAYGESVTLYPGGGGL</sequence>
<dbReference type="EMBL" id="JAHYIQ010000041">
    <property type="protein sequence ID" value="KAK1118784.1"/>
    <property type="molecule type" value="Genomic_DNA"/>
</dbReference>
<accession>A0AA40FGU6</accession>
<evidence type="ECO:0000256" key="1">
    <source>
        <dbReference type="SAM" id="MobiDB-lite"/>
    </source>
</evidence>
<feature type="region of interest" description="Disordered" evidence="1">
    <location>
        <begin position="37"/>
        <end position="76"/>
    </location>
</feature>
<feature type="compositionally biased region" description="Basic and acidic residues" evidence="1">
    <location>
        <begin position="42"/>
        <end position="61"/>
    </location>
</feature>
<protein>
    <submittedName>
        <fullName evidence="2">Uncharacterized protein</fullName>
    </submittedName>
</protein>
<keyword evidence="3" id="KW-1185">Reference proteome</keyword>
<reference evidence="2" key="1">
    <citation type="submission" date="2021-10" db="EMBL/GenBank/DDBJ databases">
        <title>Melipona bicolor Genome sequencing and assembly.</title>
        <authorList>
            <person name="Araujo N.S."/>
            <person name="Arias M.C."/>
        </authorList>
    </citation>
    <scope>NUCLEOTIDE SEQUENCE</scope>
    <source>
        <strain evidence="2">USP_2M_L1-L4_2017</strain>
        <tissue evidence="2">Whole body</tissue>
    </source>
</reference>
<comment type="caution">
    <text evidence="2">The sequence shown here is derived from an EMBL/GenBank/DDBJ whole genome shotgun (WGS) entry which is preliminary data.</text>
</comment>